<dbReference type="OrthoDB" id="573082at2"/>
<dbReference type="Pfam" id="PF05973">
    <property type="entry name" value="Gp49"/>
    <property type="match status" value="1"/>
</dbReference>
<dbReference type="InterPro" id="IPR009241">
    <property type="entry name" value="HigB-like"/>
</dbReference>
<gene>
    <name evidence="1" type="ORF">E7746_07275</name>
</gene>
<dbReference type="RefSeq" id="WP_123396932.1">
    <property type="nucleotide sequence ID" value="NZ_CANQMU010000040.1"/>
</dbReference>
<accession>A0A4P7VIR6</accession>
<evidence type="ECO:0000313" key="1">
    <source>
        <dbReference type="EMBL" id="QCD35703.1"/>
    </source>
</evidence>
<dbReference type="Proteomes" id="UP000297031">
    <property type="component" value="Chromosome"/>
</dbReference>
<evidence type="ECO:0000313" key="2">
    <source>
        <dbReference type="Proteomes" id="UP000297031"/>
    </source>
</evidence>
<proteinExistence type="predicted"/>
<dbReference type="KEGG" id="mgod:E7746_07275"/>
<keyword evidence="2" id="KW-1185">Reference proteome</keyword>
<reference evidence="1 2" key="1">
    <citation type="submission" date="2019-02" db="EMBL/GenBank/DDBJ databases">
        <title>Isolation and identification of novel species under the genus Muribaculum.</title>
        <authorList>
            <person name="Miyake S."/>
            <person name="Ding Y."/>
            <person name="Low A."/>
            <person name="Soh M."/>
            <person name="Seedorf H."/>
        </authorList>
    </citation>
    <scope>NUCLEOTIDE SEQUENCE [LARGE SCALE GENOMIC DNA]</scope>
    <source>
        <strain evidence="1 2">TLL-A4</strain>
    </source>
</reference>
<sequence length="113" mass="13479">MDKPLFKLIALKDAREFLDALPDKVREKILYNIRKVRFGVQDKELFKKLDDDIWEFRTSCQGMAYRLFAFWDNDGETLVIATHGLIKKSQKTPQRDKDKAKAIRKEWFNNKNK</sequence>
<protein>
    <submittedName>
        <fullName evidence="1">Type II toxin-antitoxin system RelE/ParE family toxin</fullName>
    </submittedName>
</protein>
<dbReference type="EMBL" id="CP039393">
    <property type="protein sequence ID" value="QCD35703.1"/>
    <property type="molecule type" value="Genomic_DNA"/>
</dbReference>
<organism evidence="1 2">
    <name type="scientific">Muribaculum gordoncarteri</name>
    <dbReference type="NCBI Taxonomy" id="2530390"/>
    <lineage>
        <taxon>Bacteria</taxon>
        <taxon>Pseudomonadati</taxon>
        <taxon>Bacteroidota</taxon>
        <taxon>Bacteroidia</taxon>
        <taxon>Bacteroidales</taxon>
        <taxon>Muribaculaceae</taxon>
        <taxon>Muribaculum</taxon>
    </lineage>
</organism>
<name>A0A4P7VIR6_9BACT</name>
<dbReference type="AlphaFoldDB" id="A0A4P7VIR6"/>